<evidence type="ECO:0000313" key="2">
    <source>
        <dbReference type="Proteomes" id="UP000029120"/>
    </source>
</evidence>
<proteinExistence type="predicted"/>
<keyword evidence="2" id="KW-1185">Reference proteome</keyword>
<sequence>MSSNPDFSFLCVDRLSNLVLDWLHQIVFGIFQFPYDSFP</sequence>
<dbReference type="AlphaFoldDB" id="A0A087GVX9"/>
<dbReference type="EMBL" id="CM002873">
    <property type="protein sequence ID" value="KFK34031.1"/>
    <property type="molecule type" value="Genomic_DNA"/>
</dbReference>
<reference evidence="2" key="1">
    <citation type="journal article" date="2015" name="Nat. Plants">
        <title>Genome expansion of Arabis alpina linked with retrotransposition and reduced symmetric DNA methylation.</title>
        <authorList>
            <person name="Willing E.M."/>
            <person name="Rawat V."/>
            <person name="Mandakova T."/>
            <person name="Maumus F."/>
            <person name="James G.V."/>
            <person name="Nordstroem K.J."/>
            <person name="Becker C."/>
            <person name="Warthmann N."/>
            <person name="Chica C."/>
            <person name="Szarzynska B."/>
            <person name="Zytnicki M."/>
            <person name="Albani M.C."/>
            <person name="Kiefer C."/>
            <person name="Bergonzi S."/>
            <person name="Castaings L."/>
            <person name="Mateos J.L."/>
            <person name="Berns M.C."/>
            <person name="Bujdoso N."/>
            <person name="Piofczyk T."/>
            <person name="de Lorenzo L."/>
            <person name="Barrero-Sicilia C."/>
            <person name="Mateos I."/>
            <person name="Piednoel M."/>
            <person name="Hagmann J."/>
            <person name="Chen-Min-Tao R."/>
            <person name="Iglesias-Fernandez R."/>
            <person name="Schuster S.C."/>
            <person name="Alonso-Blanco C."/>
            <person name="Roudier F."/>
            <person name="Carbonero P."/>
            <person name="Paz-Ares J."/>
            <person name="Davis S.J."/>
            <person name="Pecinka A."/>
            <person name="Quesneville H."/>
            <person name="Colot V."/>
            <person name="Lysak M.A."/>
            <person name="Weigel D."/>
            <person name="Coupland G."/>
            <person name="Schneeberger K."/>
        </authorList>
    </citation>
    <scope>NUCLEOTIDE SEQUENCE [LARGE SCALE GENOMIC DNA]</scope>
    <source>
        <strain evidence="2">cv. Pajares</strain>
    </source>
</reference>
<protein>
    <submittedName>
        <fullName evidence="1">Uncharacterized protein</fullName>
    </submittedName>
</protein>
<dbReference type="Proteomes" id="UP000029120">
    <property type="component" value="Chromosome 5"/>
</dbReference>
<gene>
    <name evidence="1" type="ordered locus">AALP_Aa5g093100</name>
</gene>
<accession>A0A087GVX9</accession>
<dbReference type="Gramene" id="KFK34031">
    <property type="protein sequence ID" value="KFK34031"/>
    <property type="gene ID" value="AALP_AA5G093100"/>
</dbReference>
<organism evidence="1 2">
    <name type="scientific">Arabis alpina</name>
    <name type="common">Alpine rock-cress</name>
    <dbReference type="NCBI Taxonomy" id="50452"/>
    <lineage>
        <taxon>Eukaryota</taxon>
        <taxon>Viridiplantae</taxon>
        <taxon>Streptophyta</taxon>
        <taxon>Embryophyta</taxon>
        <taxon>Tracheophyta</taxon>
        <taxon>Spermatophyta</taxon>
        <taxon>Magnoliopsida</taxon>
        <taxon>eudicotyledons</taxon>
        <taxon>Gunneridae</taxon>
        <taxon>Pentapetalae</taxon>
        <taxon>rosids</taxon>
        <taxon>malvids</taxon>
        <taxon>Brassicales</taxon>
        <taxon>Brassicaceae</taxon>
        <taxon>Arabideae</taxon>
        <taxon>Arabis</taxon>
    </lineage>
</organism>
<name>A0A087GVX9_ARAAL</name>
<evidence type="ECO:0000313" key="1">
    <source>
        <dbReference type="EMBL" id="KFK34031.1"/>
    </source>
</evidence>